<dbReference type="EMBL" id="KZ308529">
    <property type="protein sequence ID" value="KAG8231072.1"/>
    <property type="molecule type" value="Genomic_DNA"/>
</dbReference>
<dbReference type="GO" id="GO:0030497">
    <property type="term" value="P:fatty acid elongation"/>
    <property type="evidence" value="ECO:0007669"/>
    <property type="project" value="TreeGrafter"/>
</dbReference>
<name>A0A8K0KB19_LADFU</name>
<keyword evidence="14" id="KW-0256">Endoplasmic reticulum</keyword>
<keyword evidence="10 14" id="KW-0472">Membrane</keyword>
<evidence type="ECO:0000256" key="11">
    <source>
        <dbReference type="ARBA" id="ARBA00023160"/>
    </source>
</evidence>
<evidence type="ECO:0000256" key="10">
    <source>
        <dbReference type="ARBA" id="ARBA00023136"/>
    </source>
</evidence>
<comment type="function">
    <text evidence="14">Catalyzes the third of the four reactions of the long-chain fatty acids elongation cycle. This endoplasmic reticulum-bound enzymatic process, allows the addition of two carbons to the chain of long- and very long-chain fatty acids/VLCFAs per cycle. This enzyme catalyzes the dehydration of the 3-hydroxyacyl-CoA intermediate into trans-2,3-enoyl-CoA, within each cycle of fatty acid elongation. Thereby, it participates to the production of VLCFAs of different chain lengths that are involved in multiple biological processes as precursors of membrane lipids and lipid mediators.</text>
</comment>
<evidence type="ECO:0000256" key="1">
    <source>
        <dbReference type="ARBA" id="ARBA00004141"/>
    </source>
</evidence>
<dbReference type="AlphaFoldDB" id="A0A8K0KB19"/>
<feature type="transmembrane region" description="Helical" evidence="14">
    <location>
        <begin position="21"/>
        <end position="47"/>
    </location>
</feature>
<keyword evidence="11 14" id="KW-0275">Fatty acid biosynthesis</keyword>
<comment type="subcellular location">
    <subcellularLocation>
        <location evidence="14">Endoplasmic reticulum membrane</location>
        <topology evidence="14">Multi-pass membrane protein</topology>
    </subcellularLocation>
    <subcellularLocation>
        <location evidence="1">Membrane</location>
        <topology evidence="1">Multi-pass membrane protein</topology>
    </subcellularLocation>
</comment>
<reference evidence="15" key="1">
    <citation type="submission" date="2013-04" db="EMBL/GenBank/DDBJ databases">
        <authorList>
            <person name="Qu J."/>
            <person name="Murali S.C."/>
            <person name="Bandaranaike D."/>
            <person name="Bellair M."/>
            <person name="Blankenburg K."/>
            <person name="Chao H."/>
            <person name="Dinh H."/>
            <person name="Doddapaneni H."/>
            <person name="Downs B."/>
            <person name="Dugan-Rocha S."/>
            <person name="Elkadiri S."/>
            <person name="Gnanaolivu R.D."/>
            <person name="Hernandez B."/>
            <person name="Javaid M."/>
            <person name="Jayaseelan J.C."/>
            <person name="Lee S."/>
            <person name="Li M."/>
            <person name="Ming W."/>
            <person name="Munidasa M."/>
            <person name="Muniz J."/>
            <person name="Nguyen L."/>
            <person name="Ongeri F."/>
            <person name="Osuji N."/>
            <person name="Pu L.-L."/>
            <person name="Puazo M."/>
            <person name="Qu C."/>
            <person name="Quiroz J."/>
            <person name="Raj R."/>
            <person name="Weissenberger G."/>
            <person name="Xin Y."/>
            <person name="Zou X."/>
            <person name="Han Y."/>
            <person name="Richards S."/>
            <person name="Worley K."/>
            <person name="Muzny D."/>
            <person name="Gibbs R."/>
        </authorList>
    </citation>
    <scope>NUCLEOTIDE SEQUENCE</scope>
    <source>
        <strain evidence="15">Sampled in the wild</strain>
    </source>
</reference>
<comment type="similarity">
    <text evidence="3 14">Belongs to the very long-chain fatty acids dehydratase HACD family.</text>
</comment>
<keyword evidence="6 14" id="KW-0812">Transmembrane</keyword>
<dbReference type="OrthoDB" id="46988at2759"/>
<dbReference type="UniPathway" id="UPA00094"/>
<evidence type="ECO:0000256" key="7">
    <source>
        <dbReference type="ARBA" id="ARBA00022832"/>
    </source>
</evidence>
<dbReference type="GO" id="GO:0005789">
    <property type="term" value="C:endoplasmic reticulum membrane"/>
    <property type="evidence" value="ECO:0007669"/>
    <property type="project" value="UniProtKB-SubCell"/>
</dbReference>
<evidence type="ECO:0000313" key="15">
    <source>
        <dbReference type="EMBL" id="KAG8231072.1"/>
    </source>
</evidence>
<evidence type="ECO:0000313" key="16">
    <source>
        <dbReference type="Proteomes" id="UP000792457"/>
    </source>
</evidence>
<dbReference type="EC" id="4.2.1.134" evidence="4 14"/>
<dbReference type="Proteomes" id="UP000792457">
    <property type="component" value="Unassembled WGS sequence"/>
</dbReference>
<organism evidence="15 16">
    <name type="scientific">Ladona fulva</name>
    <name type="common">Scarce chaser dragonfly</name>
    <name type="synonym">Libellula fulva</name>
    <dbReference type="NCBI Taxonomy" id="123851"/>
    <lineage>
        <taxon>Eukaryota</taxon>
        <taxon>Metazoa</taxon>
        <taxon>Ecdysozoa</taxon>
        <taxon>Arthropoda</taxon>
        <taxon>Hexapoda</taxon>
        <taxon>Insecta</taxon>
        <taxon>Pterygota</taxon>
        <taxon>Palaeoptera</taxon>
        <taxon>Odonata</taxon>
        <taxon>Epiprocta</taxon>
        <taxon>Anisoptera</taxon>
        <taxon>Libelluloidea</taxon>
        <taxon>Libellulidae</taxon>
        <taxon>Ladona</taxon>
    </lineage>
</organism>
<feature type="transmembrane region" description="Helical" evidence="14">
    <location>
        <begin position="197"/>
        <end position="217"/>
    </location>
</feature>
<sequence>MTEDMAGKTSKKVDKKPGMFVKGYLFFYNFAQVIGWSYLLFLIGTYYSDTSKHSSLWETVKITVIIFQNAAILEIFHAALGFVHSNVMITTFQVFSRVMAVCGVLIPFQSSQESIGLPLLLLAWTITEIIRYSYYAINIFGLVPYFIIWCRYTFFIVLYPIGVTGELLALYAAQAEVAETKRWTTEMPNFLNFTFSYRYYLLFVMFLYLPLFPQMYLHMFAQRRKIIGGETTKKKQ</sequence>
<comment type="catalytic activity">
    <reaction evidence="13 14">
        <text>a very-long-chain (3R)-3-hydroxyacyl-CoA = a very-long-chain (2E)-enoyl-CoA + H2O</text>
        <dbReference type="Rhea" id="RHEA:45812"/>
        <dbReference type="ChEBI" id="CHEBI:15377"/>
        <dbReference type="ChEBI" id="CHEBI:83728"/>
        <dbReference type="ChEBI" id="CHEBI:85440"/>
        <dbReference type="EC" id="4.2.1.134"/>
    </reaction>
</comment>
<evidence type="ECO:0000256" key="12">
    <source>
        <dbReference type="ARBA" id="ARBA00023239"/>
    </source>
</evidence>
<keyword evidence="16" id="KW-1185">Reference proteome</keyword>
<evidence type="ECO:0000256" key="8">
    <source>
        <dbReference type="ARBA" id="ARBA00022989"/>
    </source>
</evidence>
<keyword evidence="5 14" id="KW-0444">Lipid biosynthesis</keyword>
<comment type="caution">
    <text evidence="14">Lacks conserved residue(s) required for the propagation of feature annotation.</text>
</comment>
<evidence type="ECO:0000256" key="3">
    <source>
        <dbReference type="ARBA" id="ARBA00007811"/>
    </source>
</evidence>
<comment type="caution">
    <text evidence="15">The sequence shown here is derived from an EMBL/GenBank/DDBJ whole genome shotgun (WGS) entry which is preliminary data.</text>
</comment>
<evidence type="ECO:0000256" key="9">
    <source>
        <dbReference type="ARBA" id="ARBA00023098"/>
    </source>
</evidence>
<dbReference type="InterPro" id="IPR007482">
    <property type="entry name" value="Tyr_Pase-like_PTPLA"/>
</dbReference>
<keyword evidence="12 14" id="KW-0456">Lyase</keyword>
<protein>
    <recommendedName>
        <fullName evidence="4 14">Very-long-chain (3R)-3-hydroxyacyl-CoA dehydratase</fullName>
        <ecNumber evidence="4 14">4.2.1.134</ecNumber>
    </recommendedName>
</protein>
<keyword evidence="7 14" id="KW-0276">Fatty acid metabolism</keyword>
<dbReference type="GO" id="GO:0030148">
    <property type="term" value="P:sphingolipid biosynthetic process"/>
    <property type="evidence" value="ECO:0007669"/>
    <property type="project" value="TreeGrafter"/>
</dbReference>
<comment type="pathway">
    <text evidence="2 14">Lipid metabolism; fatty acid biosynthesis.</text>
</comment>
<feature type="transmembrane region" description="Helical" evidence="14">
    <location>
        <begin position="139"/>
        <end position="161"/>
    </location>
</feature>
<keyword evidence="9 14" id="KW-0443">Lipid metabolism</keyword>
<reference evidence="15" key="2">
    <citation type="submission" date="2017-10" db="EMBL/GenBank/DDBJ databases">
        <title>Ladona fulva Genome sequencing and assembly.</title>
        <authorList>
            <person name="Murali S."/>
            <person name="Richards S."/>
            <person name="Bandaranaike D."/>
            <person name="Bellair M."/>
            <person name="Blankenburg K."/>
            <person name="Chao H."/>
            <person name="Dinh H."/>
            <person name="Doddapaneni H."/>
            <person name="Dugan-Rocha S."/>
            <person name="Elkadiri S."/>
            <person name="Gnanaolivu R."/>
            <person name="Hernandez B."/>
            <person name="Skinner E."/>
            <person name="Javaid M."/>
            <person name="Lee S."/>
            <person name="Li M."/>
            <person name="Ming W."/>
            <person name="Munidasa M."/>
            <person name="Muniz J."/>
            <person name="Nguyen L."/>
            <person name="Hughes D."/>
            <person name="Osuji N."/>
            <person name="Pu L.-L."/>
            <person name="Puazo M."/>
            <person name="Qu C."/>
            <person name="Quiroz J."/>
            <person name="Raj R."/>
            <person name="Weissenberger G."/>
            <person name="Xin Y."/>
            <person name="Zou X."/>
            <person name="Han Y."/>
            <person name="Worley K."/>
            <person name="Muzny D."/>
            <person name="Gibbs R."/>
        </authorList>
    </citation>
    <scope>NUCLEOTIDE SEQUENCE</scope>
    <source>
        <strain evidence="15">Sampled in the wild</strain>
    </source>
</reference>
<evidence type="ECO:0000256" key="13">
    <source>
        <dbReference type="ARBA" id="ARBA00036671"/>
    </source>
</evidence>
<proteinExistence type="inferred from homology"/>
<evidence type="ECO:0000256" key="14">
    <source>
        <dbReference type="RuleBase" id="RU363109"/>
    </source>
</evidence>
<evidence type="ECO:0000256" key="4">
    <source>
        <dbReference type="ARBA" id="ARBA00013122"/>
    </source>
</evidence>
<gene>
    <name evidence="15" type="ORF">J437_LFUL010698</name>
</gene>
<accession>A0A8K0KB19</accession>
<evidence type="ECO:0000256" key="5">
    <source>
        <dbReference type="ARBA" id="ARBA00022516"/>
    </source>
</evidence>
<dbReference type="GO" id="GO:0102158">
    <property type="term" value="F:very-long-chain (3R)-3-hydroxyacyl-CoA dehydratase activity"/>
    <property type="evidence" value="ECO:0007669"/>
    <property type="project" value="UniProtKB-EC"/>
</dbReference>
<evidence type="ECO:0000256" key="2">
    <source>
        <dbReference type="ARBA" id="ARBA00005194"/>
    </source>
</evidence>
<feature type="transmembrane region" description="Helical" evidence="14">
    <location>
        <begin position="59"/>
        <end position="80"/>
    </location>
</feature>
<dbReference type="PANTHER" id="PTHR11035">
    <property type="entry name" value="VERY-LONG-CHAIN (3R)-3-HYDROXYACYL-COA DEHYDRATASE"/>
    <property type="match status" value="1"/>
</dbReference>
<dbReference type="PANTHER" id="PTHR11035:SF3">
    <property type="entry name" value="VERY-LONG-CHAIN (3R)-3-HYDROXYACYL-COA DEHYDRATASE"/>
    <property type="match status" value="1"/>
</dbReference>
<dbReference type="Pfam" id="PF04387">
    <property type="entry name" value="PTPLA"/>
    <property type="match status" value="1"/>
</dbReference>
<evidence type="ECO:0000256" key="6">
    <source>
        <dbReference type="ARBA" id="ARBA00022692"/>
    </source>
</evidence>
<keyword evidence="8 14" id="KW-1133">Transmembrane helix</keyword>
<dbReference type="GO" id="GO:0042761">
    <property type="term" value="P:very long-chain fatty acid biosynthetic process"/>
    <property type="evidence" value="ECO:0007669"/>
    <property type="project" value="TreeGrafter"/>
</dbReference>